<dbReference type="PANTHER" id="PTHR30273">
    <property type="entry name" value="PERIPLASMIC SIGNAL SENSOR AND SIGMA FACTOR ACTIVATOR FECR-RELATED"/>
    <property type="match status" value="1"/>
</dbReference>
<dbReference type="EMBL" id="JRNN01000021">
    <property type="protein sequence ID" value="KGF36961.1"/>
    <property type="molecule type" value="Genomic_DNA"/>
</dbReference>
<keyword evidence="1" id="KW-0472">Membrane</keyword>
<feature type="transmembrane region" description="Helical" evidence="1">
    <location>
        <begin position="86"/>
        <end position="107"/>
    </location>
</feature>
<feature type="domain" description="Protein FecR C-terminal" evidence="3">
    <location>
        <begin position="256"/>
        <end position="321"/>
    </location>
</feature>
<evidence type="ECO:0008006" key="6">
    <source>
        <dbReference type="Google" id="ProtNLM"/>
    </source>
</evidence>
<dbReference type="Proteomes" id="UP000029556">
    <property type="component" value="Unassembled WGS sequence"/>
</dbReference>
<organism evidence="4 5">
    <name type="scientific">Hoylesella buccalis DNF00853</name>
    <dbReference type="NCBI Taxonomy" id="1401074"/>
    <lineage>
        <taxon>Bacteria</taxon>
        <taxon>Pseudomonadati</taxon>
        <taxon>Bacteroidota</taxon>
        <taxon>Bacteroidia</taxon>
        <taxon>Bacteroidales</taxon>
        <taxon>Prevotellaceae</taxon>
        <taxon>Hoylesella</taxon>
    </lineage>
</organism>
<dbReference type="PIRSF" id="PIRSF018266">
    <property type="entry name" value="FecR"/>
    <property type="match status" value="1"/>
</dbReference>
<keyword evidence="1" id="KW-1133">Transmembrane helix</keyword>
<name>A0A095ZRE0_9BACT</name>
<dbReference type="InterPro" id="IPR012373">
    <property type="entry name" value="Ferrdict_sens_TM"/>
</dbReference>
<comment type="caution">
    <text evidence="4">The sequence shown here is derived from an EMBL/GenBank/DDBJ whole genome shotgun (WGS) entry which is preliminary data.</text>
</comment>
<dbReference type="RefSeq" id="WP_036871520.1">
    <property type="nucleotide sequence ID" value="NZ_JRNN01000021.1"/>
</dbReference>
<keyword evidence="1" id="KW-0812">Transmembrane</keyword>
<dbReference type="PANTHER" id="PTHR30273:SF2">
    <property type="entry name" value="PROTEIN FECR"/>
    <property type="match status" value="1"/>
</dbReference>
<reference evidence="4 5" key="1">
    <citation type="submission" date="2014-07" db="EMBL/GenBank/DDBJ databases">
        <authorList>
            <person name="McCorrison J."/>
            <person name="Sanka R."/>
            <person name="Torralba M."/>
            <person name="Gillis M."/>
            <person name="Haft D.H."/>
            <person name="Methe B."/>
            <person name="Sutton G."/>
            <person name="Nelson K.E."/>
        </authorList>
    </citation>
    <scope>NUCLEOTIDE SEQUENCE [LARGE SCALE GENOMIC DNA]</scope>
    <source>
        <strain evidence="4 5">DNF00853</strain>
    </source>
</reference>
<dbReference type="Pfam" id="PF16344">
    <property type="entry name" value="FecR_C"/>
    <property type="match status" value="1"/>
</dbReference>
<evidence type="ECO:0000259" key="3">
    <source>
        <dbReference type="Pfam" id="PF16344"/>
    </source>
</evidence>
<sequence>MEEISNKLLKNYLLGKCSPKEMERLTTWARESDEHARWLFRMTDAYHAYRASHQIDEAHVQRAELDLLNRIAKEEKVRKHKNVLRWTMYVAAAVLTALFVMIGLHYWGDREQMVQVVALNNVRHVLLPDSSEVWLNAHSTLRYPKHFNDDGRQLELDGEAYFEVKPDASRPFVVKNEFLTTSVLGTRFNFSTRTTDNTAEVTLLSGKVKVSGNHGEGMITLRPDQRVVLDKASRSMEIMQTYAPVSAAWHNKVIPFTNMRIDEIVKALEEYYDVRIDISPRLQNRSTYTGVINCRPTIDSVLADLSYSVPFAFHRKDGRLVLIAKQP</sequence>
<protein>
    <recommendedName>
        <fullName evidence="6">Anti-sigma factor</fullName>
    </recommendedName>
</protein>
<dbReference type="Gene3D" id="3.55.50.30">
    <property type="match status" value="1"/>
</dbReference>
<dbReference type="GO" id="GO:0016989">
    <property type="term" value="F:sigma factor antagonist activity"/>
    <property type="evidence" value="ECO:0007669"/>
    <property type="project" value="TreeGrafter"/>
</dbReference>
<gene>
    <name evidence="4" type="ORF">HMPREF2137_00975</name>
</gene>
<dbReference type="OrthoDB" id="1098987at2"/>
<dbReference type="Pfam" id="PF04773">
    <property type="entry name" value="FecR"/>
    <property type="match status" value="1"/>
</dbReference>
<evidence type="ECO:0000259" key="2">
    <source>
        <dbReference type="Pfam" id="PF04773"/>
    </source>
</evidence>
<dbReference type="InterPro" id="IPR032508">
    <property type="entry name" value="FecR_C"/>
</dbReference>
<evidence type="ECO:0000313" key="4">
    <source>
        <dbReference type="EMBL" id="KGF36961.1"/>
    </source>
</evidence>
<evidence type="ECO:0000313" key="5">
    <source>
        <dbReference type="Proteomes" id="UP000029556"/>
    </source>
</evidence>
<dbReference type="InterPro" id="IPR006860">
    <property type="entry name" value="FecR"/>
</dbReference>
<feature type="domain" description="FecR protein" evidence="2">
    <location>
        <begin position="121"/>
        <end position="209"/>
    </location>
</feature>
<evidence type="ECO:0000256" key="1">
    <source>
        <dbReference type="SAM" id="Phobius"/>
    </source>
</evidence>
<dbReference type="AlphaFoldDB" id="A0A095ZRE0"/>
<accession>A0A095ZRE0</accession>
<dbReference type="Gene3D" id="2.60.120.1440">
    <property type="match status" value="1"/>
</dbReference>
<proteinExistence type="predicted"/>